<feature type="domain" description="Thioredoxin" evidence="5">
    <location>
        <begin position="27"/>
        <end position="167"/>
    </location>
</feature>
<sequence length="167" mass="18224">MKRNCYSRCAGVFFATVLVLMLFVQPAAAASKMPSFVLSDVVTGDAVNSKLFSGKTLLVTFFATWCPPCMQEVPDLIRLHEKYRANGFSVVALSVDEGGPKAVKKLVEKRSINYPVLMADRSTARDFGGVVGIPTSFLVNSQGTVVKKYPGYVPHVVLENDIKSIMN</sequence>
<dbReference type="PROSITE" id="PS51352">
    <property type="entry name" value="THIOREDOXIN_2"/>
    <property type="match status" value="1"/>
</dbReference>
<evidence type="ECO:0000313" key="7">
    <source>
        <dbReference type="Proteomes" id="UP000011721"/>
    </source>
</evidence>
<dbReference type="RefSeq" id="WP_015402714.1">
    <property type="nucleotide sequence ID" value="NC_020304.1"/>
</dbReference>
<dbReference type="GO" id="GO:0016491">
    <property type="term" value="F:oxidoreductase activity"/>
    <property type="evidence" value="ECO:0007669"/>
    <property type="project" value="InterPro"/>
</dbReference>
<accession>M1PKL9</accession>
<dbReference type="AlphaFoldDB" id="M1PKL9"/>
<comment type="subcellular location">
    <subcellularLocation>
        <location evidence="1">Cell envelope</location>
    </subcellularLocation>
</comment>
<dbReference type="Pfam" id="PF08534">
    <property type="entry name" value="Redoxin"/>
    <property type="match status" value="1"/>
</dbReference>
<dbReference type="KEGG" id="dsf:UWK_00432"/>
<evidence type="ECO:0000256" key="3">
    <source>
        <dbReference type="ARBA" id="ARBA00023284"/>
    </source>
</evidence>
<dbReference type="InterPro" id="IPR017937">
    <property type="entry name" value="Thioredoxin_CS"/>
</dbReference>
<keyword evidence="2" id="KW-0201">Cytochrome c-type biogenesis</keyword>
<feature type="signal peptide" evidence="4">
    <location>
        <begin position="1"/>
        <end position="29"/>
    </location>
</feature>
<dbReference type="InterPro" id="IPR013766">
    <property type="entry name" value="Thioredoxin_domain"/>
</dbReference>
<evidence type="ECO:0000256" key="1">
    <source>
        <dbReference type="ARBA" id="ARBA00004196"/>
    </source>
</evidence>
<keyword evidence="4" id="KW-0732">Signal</keyword>
<dbReference type="EMBL" id="CP003985">
    <property type="protein sequence ID" value="AGF77016.1"/>
    <property type="molecule type" value="Genomic_DNA"/>
</dbReference>
<proteinExistence type="predicted"/>
<dbReference type="STRING" id="1167006.UWK_00432"/>
<reference evidence="7" key="1">
    <citation type="journal article" date="2013" name="Stand. Genomic Sci.">
        <title>Complete genome sequence of Desulfocapsa sulfexigens, a marine deltaproteobacterium specialized in disproportionating inorganic sulfur compounds.</title>
        <authorList>
            <person name="Finster K.W."/>
            <person name="Kjeldsen K.U."/>
            <person name="Kube M."/>
            <person name="Reinhardt R."/>
            <person name="Mussmann M."/>
            <person name="Amann R."/>
            <person name="Schreiber L."/>
        </authorList>
    </citation>
    <scope>NUCLEOTIDE SEQUENCE [LARGE SCALE GENOMIC DNA]</scope>
    <source>
        <strain evidence="7">DSM 10523 / SB164P1</strain>
    </source>
</reference>
<keyword evidence="3" id="KW-0676">Redox-active center</keyword>
<dbReference type="PANTHER" id="PTHR42852:SF18">
    <property type="entry name" value="CHROMOSOME UNDETERMINED SCAFFOLD_47, WHOLE GENOME SHOTGUN SEQUENCE"/>
    <property type="match status" value="1"/>
</dbReference>
<dbReference type="CDD" id="cd02966">
    <property type="entry name" value="TlpA_like_family"/>
    <property type="match status" value="1"/>
</dbReference>
<dbReference type="OrthoDB" id="9813820at2"/>
<dbReference type="Gene3D" id="3.40.30.10">
    <property type="entry name" value="Glutaredoxin"/>
    <property type="match status" value="1"/>
</dbReference>
<keyword evidence="7" id="KW-1185">Reference proteome</keyword>
<evidence type="ECO:0000313" key="6">
    <source>
        <dbReference type="EMBL" id="AGF77016.1"/>
    </source>
</evidence>
<dbReference type="eggNOG" id="COG0526">
    <property type="taxonomic scope" value="Bacteria"/>
</dbReference>
<evidence type="ECO:0000256" key="2">
    <source>
        <dbReference type="ARBA" id="ARBA00022748"/>
    </source>
</evidence>
<protein>
    <submittedName>
        <fullName evidence="6">Peroxiredoxin</fullName>
    </submittedName>
</protein>
<dbReference type="InterPro" id="IPR036249">
    <property type="entry name" value="Thioredoxin-like_sf"/>
</dbReference>
<feature type="chain" id="PRO_5004016247" evidence="4">
    <location>
        <begin position="30"/>
        <end position="167"/>
    </location>
</feature>
<dbReference type="HOGENOM" id="CLU_042529_11_2_7"/>
<dbReference type="PROSITE" id="PS00194">
    <property type="entry name" value="THIOREDOXIN_1"/>
    <property type="match status" value="1"/>
</dbReference>
<dbReference type="PANTHER" id="PTHR42852">
    <property type="entry name" value="THIOL:DISULFIDE INTERCHANGE PROTEIN DSBE"/>
    <property type="match status" value="1"/>
</dbReference>
<evidence type="ECO:0000259" key="5">
    <source>
        <dbReference type="PROSITE" id="PS51352"/>
    </source>
</evidence>
<dbReference type="InterPro" id="IPR013740">
    <property type="entry name" value="Redoxin"/>
</dbReference>
<dbReference type="InterPro" id="IPR050553">
    <property type="entry name" value="Thioredoxin_ResA/DsbE_sf"/>
</dbReference>
<dbReference type="SUPFAM" id="SSF52833">
    <property type="entry name" value="Thioredoxin-like"/>
    <property type="match status" value="1"/>
</dbReference>
<organism evidence="6 7">
    <name type="scientific">Desulfocapsa sulfexigens (strain DSM 10523 / SB164P1)</name>
    <dbReference type="NCBI Taxonomy" id="1167006"/>
    <lineage>
        <taxon>Bacteria</taxon>
        <taxon>Pseudomonadati</taxon>
        <taxon>Thermodesulfobacteriota</taxon>
        <taxon>Desulfobulbia</taxon>
        <taxon>Desulfobulbales</taxon>
        <taxon>Desulfocapsaceae</taxon>
        <taxon>Desulfocapsa</taxon>
    </lineage>
</organism>
<name>M1PKL9_DESSD</name>
<gene>
    <name evidence="6" type="ordered locus">UWK_00432</name>
</gene>
<dbReference type="GO" id="GO:0017004">
    <property type="term" value="P:cytochrome complex assembly"/>
    <property type="evidence" value="ECO:0007669"/>
    <property type="project" value="UniProtKB-KW"/>
</dbReference>
<dbReference type="Proteomes" id="UP000011721">
    <property type="component" value="Chromosome"/>
</dbReference>
<dbReference type="GO" id="GO:0030313">
    <property type="term" value="C:cell envelope"/>
    <property type="evidence" value="ECO:0007669"/>
    <property type="project" value="UniProtKB-SubCell"/>
</dbReference>
<evidence type="ECO:0000256" key="4">
    <source>
        <dbReference type="SAM" id="SignalP"/>
    </source>
</evidence>